<dbReference type="Proteomes" id="UP000069902">
    <property type="component" value="Chromosome cPNK"/>
</dbReference>
<dbReference type="InterPro" id="IPR016162">
    <property type="entry name" value="Ald_DH_N"/>
</dbReference>
<keyword evidence="5 7" id="KW-0560">Oxidoreductase</keyword>
<evidence type="ECO:0000256" key="7">
    <source>
        <dbReference type="HAMAP-Rule" id="MF_00412"/>
    </source>
</evidence>
<dbReference type="FunCoup" id="A0A0U5JF28">
    <property type="interactions" value="327"/>
</dbReference>
<comment type="subcellular location">
    <subcellularLocation>
        <location evidence="7">Cytoplasm</location>
    </subcellularLocation>
</comment>
<keyword evidence="2 7" id="KW-0028">Amino-acid biosynthesis</keyword>
<keyword evidence="7" id="KW-0963">Cytoplasm</keyword>
<comment type="pathway">
    <text evidence="1 7">Amino-acid biosynthesis; L-proline biosynthesis; L-glutamate 5-semialdehyde from L-glutamate: step 2/2.</text>
</comment>
<dbReference type="Pfam" id="PF00171">
    <property type="entry name" value="Aldedh"/>
    <property type="match status" value="1"/>
</dbReference>
<dbReference type="PANTHER" id="PTHR11063">
    <property type="entry name" value="GLUTAMATE SEMIALDEHYDE DEHYDROGENASE"/>
    <property type="match status" value="1"/>
</dbReference>
<dbReference type="PROSITE" id="PS01223">
    <property type="entry name" value="PROA"/>
    <property type="match status" value="1"/>
</dbReference>
<dbReference type="STRING" id="389348.PNK_0732"/>
<dbReference type="Gene3D" id="3.40.309.10">
    <property type="entry name" value="Aldehyde Dehydrogenase, Chain A, domain 2"/>
    <property type="match status" value="1"/>
</dbReference>
<dbReference type="RefSeq" id="WP_059060356.1">
    <property type="nucleotide sequence ID" value="NZ_LN879502.1"/>
</dbReference>
<keyword evidence="4 7" id="KW-0521">NADP</keyword>
<evidence type="ECO:0000256" key="6">
    <source>
        <dbReference type="ARBA" id="ARBA00049024"/>
    </source>
</evidence>
<dbReference type="GO" id="GO:0004350">
    <property type="term" value="F:glutamate-5-semialdehyde dehydrogenase activity"/>
    <property type="evidence" value="ECO:0007669"/>
    <property type="project" value="UniProtKB-UniRule"/>
</dbReference>
<dbReference type="PANTHER" id="PTHR11063:SF8">
    <property type="entry name" value="DELTA-1-PYRROLINE-5-CARBOXYLATE SYNTHASE"/>
    <property type="match status" value="1"/>
</dbReference>
<dbReference type="FunFam" id="3.40.309.10:FF:000006">
    <property type="entry name" value="Gamma-glutamyl phosphate reductase"/>
    <property type="match status" value="1"/>
</dbReference>
<comment type="catalytic activity">
    <reaction evidence="6 7">
        <text>L-glutamate 5-semialdehyde + phosphate + NADP(+) = L-glutamyl 5-phosphate + NADPH + H(+)</text>
        <dbReference type="Rhea" id="RHEA:19541"/>
        <dbReference type="ChEBI" id="CHEBI:15378"/>
        <dbReference type="ChEBI" id="CHEBI:43474"/>
        <dbReference type="ChEBI" id="CHEBI:57783"/>
        <dbReference type="ChEBI" id="CHEBI:58066"/>
        <dbReference type="ChEBI" id="CHEBI:58274"/>
        <dbReference type="ChEBI" id="CHEBI:58349"/>
        <dbReference type="EC" id="1.2.1.41"/>
    </reaction>
</comment>
<comment type="similarity">
    <text evidence="7">Belongs to the gamma-glutamyl phosphate reductase family.</text>
</comment>
<evidence type="ECO:0000256" key="1">
    <source>
        <dbReference type="ARBA" id="ARBA00004985"/>
    </source>
</evidence>
<keyword evidence="10" id="KW-1185">Reference proteome</keyword>
<evidence type="ECO:0000256" key="2">
    <source>
        <dbReference type="ARBA" id="ARBA00022605"/>
    </source>
</evidence>
<dbReference type="EC" id="1.2.1.41" evidence="7"/>
<dbReference type="InterPro" id="IPR016163">
    <property type="entry name" value="Ald_DH_C"/>
</dbReference>
<dbReference type="InterPro" id="IPR020593">
    <property type="entry name" value="G-glutamylP_reductase_CS"/>
</dbReference>
<dbReference type="Gene3D" id="3.40.605.10">
    <property type="entry name" value="Aldehyde Dehydrogenase, Chain A, domain 1"/>
    <property type="match status" value="1"/>
</dbReference>
<sequence length="423" mass="46263">MTIPLPLMGQQAKQATYLLGQASESQKNHCLELIAQGLKQNAALILAANQKDRQKGKENGLSDAMIDRLNLEGRMDSLIQDVRHIASLPDPIGEVIEENTLPNGLKVSKCRIPIGVLGVIYESRPNVTIDVASLCIKTGNCALLRGGSETLQTNQILMQVIQHALIGASLPATAMQLIQSPDREYVKELLHLHQFIDLIIPRGGAALHQFCRENSLIPVITGGIGICHLFVDQTADLKKARSVIFNAKTQRPTVCNALDTVLIHEAIAPAFLPALTSQLVDAGVEIRSDEKGWKILEELNLNRAKVRQANATDWDTEWLSLVLGVKIVDSLEEAIQHIRLHSSGHSDGILTENRSHAGRFIKEIDSAAVYVNASTRFTDGGQLGLGAEVAISTQKLHARGPMGLKELTTYKWIILGDYHTRLP</sequence>
<dbReference type="GO" id="GO:0005737">
    <property type="term" value="C:cytoplasm"/>
    <property type="evidence" value="ECO:0007669"/>
    <property type="project" value="UniProtKB-SubCell"/>
</dbReference>
<reference evidence="10" key="1">
    <citation type="submission" date="2015-09" db="EMBL/GenBank/DDBJ databases">
        <authorList>
            <person name="Bertelli C."/>
        </authorList>
    </citation>
    <scope>NUCLEOTIDE SEQUENCE [LARGE SCALE GENOMIC DNA]</scope>
    <source>
        <strain evidence="10">KNic</strain>
    </source>
</reference>
<comment type="function">
    <text evidence="7">Catalyzes the NADPH-dependent reduction of L-glutamate 5-phosphate into L-glutamate 5-semialdehyde and phosphate. The product spontaneously undergoes cyclization to form 1-pyrroline-5-carboxylate.</text>
</comment>
<dbReference type="GO" id="GO:0050661">
    <property type="term" value="F:NADP binding"/>
    <property type="evidence" value="ECO:0007669"/>
    <property type="project" value="InterPro"/>
</dbReference>
<dbReference type="NCBIfam" id="TIGR00407">
    <property type="entry name" value="proA"/>
    <property type="match status" value="1"/>
</dbReference>
<dbReference type="InterPro" id="IPR012134">
    <property type="entry name" value="Glu-5-SA_DH"/>
</dbReference>
<protein>
    <recommendedName>
        <fullName evidence="7">Gamma-glutamyl phosphate reductase</fullName>
        <shortName evidence="7">GPR</shortName>
        <ecNumber evidence="7">1.2.1.41</ecNumber>
    </recommendedName>
    <alternativeName>
        <fullName evidence="7">Glutamate-5-semialdehyde dehydrogenase</fullName>
    </alternativeName>
    <alternativeName>
        <fullName evidence="7">Glutamyl-gamma-semialdehyde dehydrogenase</fullName>
        <shortName evidence="7">GSA dehydrogenase</shortName>
    </alternativeName>
</protein>
<dbReference type="AlphaFoldDB" id="A0A0U5JF28"/>
<dbReference type="UniPathway" id="UPA00098">
    <property type="reaction ID" value="UER00360"/>
</dbReference>
<organism evidence="9 10">
    <name type="scientific">Candidatus Protochlamydia naegleriophila</name>
    <dbReference type="NCBI Taxonomy" id="389348"/>
    <lineage>
        <taxon>Bacteria</taxon>
        <taxon>Pseudomonadati</taxon>
        <taxon>Chlamydiota</taxon>
        <taxon>Chlamydiia</taxon>
        <taxon>Parachlamydiales</taxon>
        <taxon>Parachlamydiaceae</taxon>
        <taxon>Candidatus Protochlamydia</taxon>
    </lineage>
</organism>
<evidence type="ECO:0000313" key="9">
    <source>
        <dbReference type="EMBL" id="CUI16358.1"/>
    </source>
</evidence>
<dbReference type="SUPFAM" id="SSF53720">
    <property type="entry name" value="ALDH-like"/>
    <property type="match status" value="1"/>
</dbReference>
<dbReference type="PATRIC" id="fig|389348.3.peg.801"/>
<dbReference type="CDD" id="cd07079">
    <property type="entry name" value="ALDH_F18-19_ProA-GPR"/>
    <property type="match status" value="1"/>
</dbReference>
<dbReference type="NCBIfam" id="NF001221">
    <property type="entry name" value="PRK00197.1"/>
    <property type="match status" value="1"/>
</dbReference>
<dbReference type="EMBL" id="LN879502">
    <property type="protein sequence ID" value="CUI16358.1"/>
    <property type="molecule type" value="Genomic_DNA"/>
</dbReference>
<dbReference type="InterPro" id="IPR016161">
    <property type="entry name" value="Ald_DH/histidinol_DH"/>
</dbReference>
<dbReference type="InterPro" id="IPR015590">
    <property type="entry name" value="Aldehyde_DH_dom"/>
</dbReference>
<feature type="domain" description="Aldehyde dehydrogenase" evidence="8">
    <location>
        <begin position="12"/>
        <end position="279"/>
    </location>
</feature>
<evidence type="ECO:0000313" key="10">
    <source>
        <dbReference type="Proteomes" id="UP000069902"/>
    </source>
</evidence>
<accession>A0A0U5JF28</accession>
<dbReference type="InterPro" id="IPR000965">
    <property type="entry name" value="GPR_dom"/>
</dbReference>
<evidence type="ECO:0000256" key="3">
    <source>
        <dbReference type="ARBA" id="ARBA00022650"/>
    </source>
</evidence>
<dbReference type="KEGG" id="pnl:PNK_0732"/>
<dbReference type="InParanoid" id="A0A0U5JF28"/>
<evidence type="ECO:0000256" key="5">
    <source>
        <dbReference type="ARBA" id="ARBA00023002"/>
    </source>
</evidence>
<name>A0A0U5JF28_9BACT</name>
<gene>
    <name evidence="7 9" type="primary">proA</name>
    <name evidence="9" type="ORF">PNK_0732</name>
</gene>
<evidence type="ECO:0000256" key="4">
    <source>
        <dbReference type="ARBA" id="ARBA00022857"/>
    </source>
</evidence>
<dbReference type="GO" id="GO:0055129">
    <property type="term" value="P:L-proline biosynthetic process"/>
    <property type="evidence" value="ECO:0007669"/>
    <property type="project" value="UniProtKB-UniRule"/>
</dbReference>
<evidence type="ECO:0000259" key="8">
    <source>
        <dbReference type="Pfam" id="PF00171"/>
    </source>
</evidence>
<dbReference type="PIRSF" id="PIRSF000151">
    <property type="entry name" value="GPR"/>
    <property type="match status" value="1"/>
</dbReference>
<keyword evidence="3 7" id="KW-0641">Proline biosynthesis</keyword>
<proteinExistence type="inferred from homology"/>
<dbReference type="HAMAP" id="MF_00412">
    <property type="entry name" value="ProA"/>
    <property type="match status" value="1"/>
</dbReference>